<reference evidence="9" key="1">
    <citation type="submission" date="2014-11" db="EMBL/GenBank/DDBJ databases">
        <authorList>
            <person name="Otto D Thomas"/>
            <person name="Naeem Raeece"/>
        </authorList>
    </citation>
    <scope>NUCLEOTIDE SEQUENCE</scope>
</reference>
<keyword evidence="4 6" id="KW-0560">Oxidoreductase</keyword>
<organism evidence="9">
    <name type="scientific">Chromera velia CCMP2878</name>
    <dbReference type="NCBI Taxonomy" id="1169474"/>
    <lineage>
        <taxon>Eukaryota</taxon>
        <taxon>Sar</taxon>
        <taxon>Alveolata</taxon>
        <taxon>Colpodellida</taxon>
        <taxon>Chromeraceae</taxon>
        <taxon>Chromera</taxon>
    </lineage>
</organism>
<keyword evidence="5" id="KW-1015">Disulfide bond</keyword>
<dbReference type="InterPro" id="IPR017905">
    <property type="entry name" value="ERV/ALR_sulphydryl_oxidase"/>
</dbReference>
<dbReference type="AlphaFoldDB" id="A0A0G4HZL4"/>
<feature type="compositionally biased region" description="Low complexity" evidence="7">
    <location>
        <begin position="41"/>
        <end position="54"/>
    </location>
</feature>
<feature type="region of interest" description="Disordered" evidence="7">
    <location>
        <begin position="315"/>
        <end position="335"/>
    </location>
</feature>
<evidence type="ECO:0000256" key="2">
    <source>
        <dbReference type="ARBA" id="ARBA00022630"/>
    </source>
</evidence>
<proteinExistence type="predicted"/>
<dbReference type="EC" id="1.8.3.2" evidence="6"/>
<protein>
    <recommendedName>
        <fullName evidence="6">Sulfhydryl oxidase</fullName>
        <ecNumber evidence="6">1.8.3.2</ecNumber>
    </recommendedName>
</protein>
<name>A0A0G4HZL4_9ALVE</name>
<evidence type="ECO:0000256" key="5">
    <source>
        <dbReference type="ARBA" id="ARBA00023157"/>
    </source>
</evidence>
<evidence type="ECO:0000256" key="1">
    <source>
        <dbReference type="ARBA" id="ARBA00001974"/>
    </source>
</evidence>
<dbReference type="VEuPathDB" id="CryptoDB:Cvel_9727"/>
<keyword evidence="2 6" id="KW-0285">Flavoprotein</keyword>
<comment type="catalytic activity">
    <reaction evidence="6">
        <text>2 R'C(R)SH + O2 = R'C(R)S-S(R)CR' + H2O2</text>
        <dbReference type="Rhea" id="RHEA:17357"/>
        <dbReference type="ChEBI" id="CHEBI:15379"/>
        <dbReference type="ChEBI" id="CHEBI:16240"/>
        <dbReference type="ChEBI" id="CHEBI:16520"/>
        <dbReference type="ChEBI" id="CHEBI:17412"/>
        <dbReference type="EC" id="1.8.3.2"/>
    </reaction>
</comment>
<evidence type="ECO:0000256" key="6">
    <source>
        <dbReference type="RuleBase" id="RU371123"/>
    </source>
</evidence>
<evidence type="ECO:0000256" key="7">
    <source>
        <dbReference type="SAM" id="MobiDB-lite"/>
    </source>
</evidence>
<comment type="cofactor">
    <cofactor evidence="1 6">
        <name>FAD</name>
        <dbReference type="ChEBI" id="CHEBI:57692"/>
    </cofactor>
</comment>
<dbReference type="PROSITE" id="PS51324">
    <property type="entry name" value="ERV_ALR"/>
    <property type="match status" value="1"/>
</dbReference>
<evidence type="ECO:0000259" key="8">
    <source>
        <dbReference type="PROSITE" id="PS51324"/>
    </source>
</evidence>
<evidence type="ECO:0000256" key="3">
    <source>
        <dbReference type="ARBA" id="ARBA00022827"/>
    </source>
</evidence>
<feature type="region of interest" description="Disordered" evidence="7">
    <location>
        <begin position="1"/>
        <end position="75"/>
    </location>
</feature>
<keyword evidence="3 6" id="KW-0274">FAD</keyword>
<dbReference type="InterPro" id="IPR036774">
    <property type="entry name" value="ERV/ALR_sulphydryl_oxid_sf"/>
</dbReference>
<dbReference type="Gene3D" id="1.20.120.310">
    <property type="entry name" value="ERV/ALR sulfhydryl oxidase domain"/>
    <property type="match status" value="1"/>
</dbReference>
<evidence type="ECO:0000313" key="9">
    <source>
        <dbReference type="EMBL" id="CEM49969.1"/>
    </source>
</evidence>
<accession>A0A0G4HZL4</accession>
<evidence type="ECO:0000256" key="4">
    <source>
        <dbReference type="ARBA" id="ARBA00023002"/>
    </source>
</evidence>
<feature type="domain" description="ERV/ALR sulfhydryl oxidase" evidence="8">
    <location>
        <begin position="441"/>
        <end position="552"/>
    </location>
</feature>
<dbReference type="SUPFAM" id="SSF69000">
    <property type="entry name" value="FAD-dependent thiol oxidase"/>
    <property type="match status" value="1"/>
</dbReference>
<dbReference type="GO" id="GO:0016972">
    <property type="term" value="F:thiol oxidase activity"/>
    <property type="evidence" value="ECO:0007669"/>
    <property type="project" value="UniProtKB-EC"/>
</dbReference>
<feature type="compositionally biased region" description="Basic and acidic residues" evidence="7">
    <location>
        <begin position="7"/>
        <end position="16"/>
    </location>
</feature>
<sequence length="571" mass="63050">MQYWHQHASEAVREARMLQQKGKSTKAPVHEETAGEGGPRGLLSSRSLTSGNTTRTEEDQTAGPNCGTPPENPEEQPMWFTEARCSVSSLDQFTYLDAKNTIRTANKGDLVDIHCDSVLCPVPPVPDCYHDPSVCAQGEFCWVQQHEKWGAWAMGEGGKTPPEHCTSTLEAITRKSENGQLSKEQETALHESYAEVCETGIQWAKGVDPWKPVRGRCVKYRQKEESCFGEALGFAKLEMGDPKFPSLFPLSFKLFGRQPNGQVFKRPLLCDPKGGTRGHGLVCTGADFDVLPSTCTEARPPNVCFQGPWWDSSDCPRMKREEEEKEAENGDGGLSRDQAVKAAAIALLLFPGEVGSPATCSFWNSQTPLGSRALSTRRRGYQIIAALWPSASSLSPPASFEELMGVLEGEGLERVKGALEEEGKCEEGEKEKGSEVAKALANLGKLAAMPNQVWSLTHFAMHNLESPMTQKQVEASQALAGFLLENFWCTDCRGAFYEDVIKVTGMPPESTAPRAHAKWWWHGHNLASEHVATTRGGHQWVFQLGEGGVKQFQNPFFMRWEDAVKMWTLPS</sequence>
<dbReference type="EMBL" id="CDMZ01004512">
    <property type="protein sequence ID" value="CEM49969.1"/>
    <property type="molecule type" value="Genomic_DNA"/>
</dbReference>
<gene>
    <name evidence="9" type="ORF">Cvel_9727</name>
</gene>